<name>A0A6N7R188_9BACI</name>
<comment type="caution">
    <text evidence="2">The sequence shown here is derived from an EMBL/GenBank/DDBJ whole genome shotgun (WGS) entry which is preliminary data.</text>
</comment>
<gene>
    <name evidence="2" type="ORF">GH885_12350</name>
</gene>
<proteinExistence type="predicted"/>
<protein>
    <recommendedName>
        <fullName evidence="1">NERD domain-containing protein</fullName>
    </recommendedName>
</protein>
<evidence type="ECO:0000313" key="2">
    <source>
        <dbReference type="EMBL" id="MRI67125.1"/>
    </source>
</evidence>
<accession>A0A6N7R188</accession>
<sequence>MTHDSVRKSLYLRQLEALIIRLSPHDIPQDLENAYGRELSGYTGEKQLPYHLHMVQKEKMLLYGIRLPWQKHYFQMDNLSFFLKKIFICEVEHLKGKLFINEADQLVQEHEDGKIEIYDHPLLQAKFQQEKLEALLTLHGFSFPPIHPIVVFTHPNANLNFKHPDIIPVQQLPLRIKLFLQEPTANNEYNYTEYRHLINFISAHHQERKVNIHEKFKIDLRKIVRGVFCPSCQNVKAIRIYGTWQCPKCGIKDKMMHVHALKEWALIFGPVITNKQARWFLDGISIDLTKRLLRQLNCPFVGSYRDRKYDLTILLN</sequence>
<evidence type="ECO:0000259" key="1">
    <source>
        <dbReference type="PROSITE" id="PS50965"/>
    </source>
</evidence>
<feature type="domain" description="NERD" evidence="1">
    <location>
        <begin position="40"/>
        <end position="155"/>
    </location>
</feature>
<dbReference type="PROSITE" id="PS50965">
    <property type="entry name" value="NERD"/>
    <property type="match status" value="1"/>
</dbReference>
<keyword evidence="3" id="KW-1185">Reference proteome</keyword>
<evidence type="ECO:0000313" key="3">
    <source>
        <dbReference type="Proteomes" id="UP000435187"/>
    </source>
</evidence>
<dbReference type="Pfam" id="PF08378">
    <property type="entry name" value="NERD"/>
    <property type="match status" value="1"/>
</dbReference>
<dbReference type="Proteomes" id="UP000435187">
    <property type="component" value="Unassembled WGS sequence"/>
</dbReference>
<dbReference type="RefSeq" id="WP_153835742.1">
    <property type="nucleotide sequence ID" value="NZ_JBHUMW010000008.1"/>
</dbReference>
<dbReference type="AlphaFoldDB" id="A0A6N7R188"/>
<organism evidence="2 3">
    <name type="scientific">Gracilibacillus thailandensis</name>
    <dbReference type="NCBI Taxonomy" id="563735"/>
    <lineage>
        <taxon>Bacteria</taxon>
        <taxon>Bacillati</taxon>
        <taxon>Bacillota</taxon>
        <taxon>Bacilli</taxon>
        <taxon>Bacillales</taxon>
        <taxon>Bacillaceae</taxon>
        <taxon>Gracilibacillus</taxon>
    </lineage>
</organism>
<dbReference type="EMBL" id="WJEE01000026">
    <property type="protein sequence ID" value="MRI67125.1"/>
    <property type="molecule type" value="Genomic_DNA"/>
</dbReference>
<reference evidence="2 3" key="1">
    <citation type="submission" date="2019-10" db="EMBL/GenBank/DDBJ databases">
        <title>Gracilibacillus salitolerans sp. nov., a moderate halophile isolated from a saline soil in northwest China.</title>
        <authorList>
            <person name="Gan L."/>
        </authorList>
    </citation>
    <scope>NUCLEOTIDE SEQUENCE [LARGE SCALE GENOMIC DNA]</scope>
    <source>
        <strain evidence="2 3">TP2-8</strain>
    </source>
</reference>
<dbReference type="InterPro" id="IPR011528">
    <property type="entry name" value="NERD"/>
</dbReference>